<dbReference type="EC" id="1.6.99.-" evidence="3"/>
<dbReference type="InterPro" id="IPR003680">
    <property type="entry name" value="Flavodoxin_fold"/>
</dbReference>
<gene>
    <name evidence="3" type="primary">ywrO</name>
    <name evidence="3" type="ORF">LMUP508_00619</name>
</gene>
<dbReference type="GO" id="GO:0003955">
    <property type="term" value="F:NAD(P)H dehydrogenase (quinone) activity"/>
    <property type="evidence" value="ECO:0007669"/>
    <property type="project" value="TreeGrafter"/>
</dbReference>
<evidence type="ECO:0000259" key="2">
    <source>
        <dbReference type="Pfam" id="PF02525"/>
    </source>
</evidence>
<dbReference type="GO" id="GO:0009055">
    <property type="term" value="F:electron transfer activity"/>
    <property type="evidence" value="ECO:0007669"/>
    <property type="project" value="TreeGrafter"/>
</dbReference>
<proteinExistence type="predicted"/>
<protein>
    <submittedName>
        <fullName evidence="3">General stress protein 14</fullName>
        <ecNumber evidence="3">1.6.99.-</ecNumber>
    </submittedName>
</protein>
<feature type="domain" description="Flavodoxin-like fold" evidence="2">
    <location>
        <begin position="1"/>
        <end position="107"/>
    </location>
</feature>
<dbReference type="PANTHER" id="PTHR47307:SF1">
    <property type="entry name" value="GLUTATHIONE-REGULATED POTASSIUM-EFFLUX SYSTEM ANCILLARY PROTEIN KEFG"/>
    <property type="match status" value="1"/>
</dbReference>
<name>A0A508YG72_LIMMU</name>
<evidence type="ECO:0000313" key="3">
    <source>
        <dbReference type="EMBL" id="VTZ88978.1"/>
    </source>
</evidence>
<dbReference type="SUPFAM" id="SSF52218">
    <property type="entry name" value="Flavoproteins"/>
    <property type="match status" value="1"/>
</dbReference>
<evidence type="ECO:0000313" key="4">
    <source>
        <dbReference type="Proteomes" id="UP000365705"/>
    </source>
</evidence>
<dbReference type="Gene3D" id="3.40.50.360">
    <property type="match status" value="1"/>
</dbReference>
<accession>A0A508YG72</accession>
<dbReference type="AlphaFoldDB" id="A0A508YG72"/>
<dbReference type="InterPro" id="IPR029039">
    <property type="entry name" value="Flavoprotein-like_sf"/>
</dbReference>
<organism evidence="3 4">
    <name type="scientific">Limosilactobacillus mucosae</name>
    <name type="common">Lactobacillus mucosae</name>
    <dbReference type="NCBI Taxonomy" id="97478"/>
    <lineage>
        <taxon>Bacteria</taxon>
        <taxon>Bacillati</taxon>
        <taxon>Bacillota</taxon>
        <taxon>Bacilli</taxon>
        <taxon>Lactobacillales</taxon>
        <taxon>Lactobacillaceae</taxon>
        <taxon>Limosilactobacillus</taxon>
    </lineage>
</organism>
<keyword evidence="1 3" id="KW-0560">Oxidoreductase</keyword>
<dbReference type="EMBL" id="CABFNH010000006">
    <property type="protein sequence ID" value="VTZ88978.1"/>
    <property type="molecule type" value="Genomic_DNA"/>
</dbReference>
<reference evidence="3 4" key="1">
    <citation type="submission" date="2019-06" db="EMBL/GenBank/DDBJ databases">
        <authorList>
            <person name="Rodrigo-Torres L."/>
            <person name="Arahal R. D."/>
            <person name="Lucena T."/>
        </authorList>
    </citation>
    <scope>NUCLEOTIDE SEQUENCE [LARGE SCALE GENOMIC DNA]</scope>
    <source>
        <strain evidence="3 4">INIA P508</strain>
    </source>
</reference>
<dbReference type="GO" id="GO:0010181">
    <property type="term" value="F:FMN binding"/>
    <property type="evidence" value="ECO:0007669"/>
    <property type="project" value="TreeGrafter"/>
</dbReference>
<sequence>MKTIINLFHPNFKQSRVNKRLADQVKGEFEVRNLAELYPDFMIDVKKEQQVLEKADRVVLQFPMQWYSSPALLKQWEDQVLTYGWAYGNKGTALHGKELLIAITVGPTTMGMMILSVTRLMSCCDRCRQPVI</sequence>
<dbReference type="InterPro" id="IPR046980">
    <property type="entry name" value="KefG/KefF"/>
</dbReference>
<dbReference type="Pfam" id="PF02525">
    <property type="entry name" value="Flavodoxin_2"/>
    <property type="match status" value="1"/>
</dbReference>
<dbReference type="Proteomes" id="UP000365705">
    <property type="component" value="Unassembled WGS sequence"/>
</dbReference>
<evidence type="ECO:0000256" key="1">
    <source>
        <dbReference type="ARBA" id="ARBA00023002"/>
    </source>
</evidence>
<dbReference type="PANTHER" id="PTHR47307">
    <property type="entry name" value="GLUTATHIONE-REGULATED POTASSIUM-EFFLUX SYSTEM ANCILLARY PROTEIN KEFG"/>
    <property type="match status" value="1"/>
</dbReference>